<gene>
    <name evidence="2" type="ORF">EDD77_10127</name>
</gene>
<dbReference type="InterPro" id="IPR000182">
    <property type="entry name" value="GNAT_dom"/>
</dbReference>
<dbReference type="GO" id="GO:0016747">
    <property type="term" value="F:acyltransferase activity, transferring groups other than amino-acyl groups"/>
    <property type="evidence" value="ECO:0007669"/>
    <property type="project" value="InterPro"/>
</dbReference>
<protein>
    <submittedName>
        <fullName evidence="2">Acetyltransferase (GNAT) family protein</fullName>
    </submittedName>
</protein>
<dbReference type="STRING" id="1650663.GCA_001486665_01624"/>
<dbReference type="Pfam" id="PF00583">
    <property type="entry name" value="Acetyltransf_1"/>
    <property type="match status" value="1"/>
</dbReference>
<dbReference type="EMBL" id="SLUM01000001">
    <property type="protein sequence ID" value="TCL61573.1"/>
    <property type="molecule type" value="Genomic_DNA"/>
</dbReference>
<accession>A0A4R1R7H8</accession>
<sequence>MSEFVMQRATRADLPAMKALYAHARKFMAEQGNPGQWGDSYPDEAQLTEDIDSGCAWLCREKGELLAAFYLAPGPDEDYAVIRDGSWLEEERPYWVVHRVASYGGRGAAAWCLDWCWQRCDNLRIDTHRDNLPMQRLLEKCGFGLRGVVSCRHGGERLAYQKLR</sequence>
<keyword evidence="2" id="KW-0808">Transferase</keyword>
<dbReference type="Proteomes" id="UP000295184">
    <property type="component" value="Unassembled WGS sequence"/>
</dbReference>
<name>A0A4R1R7H8_9FIRM</name>
<organism evidence="2 3">
    <name type="scientific">Allofournierella massiliensis</name>
    <dbReference type="NCBI Taxonomy" id="1650663"/>
    <lineage>
        <taxon>Bacteria</taxon>
        <taxon>Bacillati</taxon>
        <taxon>Bacillota</taxon>
        <taxon>Clostridia</taxon>
        <taxon>Eubacteriales</taxon>
        <taxon>Oscillospiraceae</taxon>
        <taxon>Allofournierella</taxon>
    </lineage>
</organism>
<comment type="caution">
    <text evidence="2">The sequence shown here is derived from an EMBL/GenBank/DDBJ whole genome shotgun (WGS) entry which is preliminary data.</text>
</comment>
<dbReference type="Gene3D" id="3.40.630.30">
    <property type="match status" value="1"/>
</dbReference>
<reference evidence="2 3" key="1">
    <citation type="submission" date="2019-03" db="EMBL/GenBank/DDBJ databases">
        <title>Genomic Encyclopedia of Type Strains, Phase IV (KMG-IV): sequencing the most valuable type-strain genomes for metagenomic binning, comparative biology and taxonomic classification.</title>
        <authorList>
            <person name="Goeker M."/>
        </authorList>
    </citation>
    <scope>NUCLEOTIDE SEQUENCE [LARGE SCALE GENOMIC DNA]</scope>
    <source>
        <strain evidence="2 3">DSM 100451</strain>
    </source>
</reference>
<dbReference type="SUPFAM" id="SSF55729">
    <property type="entry name" value="Acyl-CoA N-acyltransferases (Nat)"/>
    <property type="match status" value="1"/>
</dbReference>
<dbReference type="RefSeq" id="WP_242868356.1">
    <property type="nucleotide sequence ID" value="NZ_CABKVM010000016.1"/>
</dbReference>
<evidence type="ECO:0000313" key="2">
    <source>
        <dbReference type="EMBL" id="TCL61573.1"/>
    </source>
</evidence>
<dbReference type="InterPro" id="IPR016181">
    <property type="entry name" value="Acyl_CoA_acyltransferase"/>
</dbReference>
<feature type="domain" description="N-acetyltransferase" evidence="1">
    <location>
        <begin position="34"/>
        <end position="143"/>
    </location>
</feature>
<dbReference type="AlphaFoldDB" id="A0A4R1R7H8"/>
<proteinExistence type="predicted"/>
<evidence type="ECO:0000313" key="3">
    <source>
        <dbReference type="Proteomes" id="UP000295184"/>
    </source>
</evidence>
<evidence type="ECO:0000259" key="1">
    <source>
        <dbReference type="Pfam" id="PF00583"/>
    </source>
</evidence>